<dbReference type="EMBL" id="UINC01213965">
    <property type="protein sequence ID" value="SVE38975.1"/>
    <property type="molecule type" value="Genomic_DNA"/>
</dbReference>
<reference evidence="1" key="1">
    <citation type="submission" date="2018-05" db="EMBL/GenBank/DDBJ databases">
        <authorList>
            <person name="Lanie J.A."/>
            <person name="Ng W.-L."/>
            <person name="Kazmierczak K.M."/>
            <person name="Andrzejewski T.M."/>
            <person name="Davidsen T.M."/>
            <person name="Wayne K.J."/>
            <person name="Tettelin H."/>
            <person name="Glass J.I."/>
            <person name="Rusch D."/>
            <person name="Podicherti R."/>
            <person name="Tsui H.-C.T."/>
            <person name="Winkler M.E."/>
        </authorList>
    </citation>
    <scope>NUCLEOTIDE SEQUENCE</scope>
</reference>
<protein>
    <recommendedName>
        <fullName evidence="2">Alkyl hydroperoxide reductase subunit C/ Thiol specific antioxidant domain-containing protein</fullName>
    </recommendedName>
</protein>
<dbReference type="AlphaFoldDB" id="A0A383D401"/>
<accession>A0A383D401</accession>
<sequence>VGLIFRGAEDTRSATFLANIGEFAEARDEMEMEAVHFFKSAKNLDEQLESLRQELAGTGYTGAAGFDPDLTGRKLFRSWGVFVGSATFLIIDKQGRPVWFQQDPRTRDTNLVKSILLRVVESE</sequence>
<name>A0A383D401_9ZZZZ</name>
<organism evidence="1">
    <name type="scientific">marine metagenome</name>
    <dbReference type="NCBI Taxonomy" id="408172"/>
    <lineage>
        <taxon>unclassified sequences</taxon>
        <taxon>metagenomes</taxon>
        <taxon>ecological metagenomes</taxon>
    </lineage>
</organism>
<feature type="non-terminal residue" evidence="1">
    <location>
        <position position="1"/>
    </location>
</feature>
<proteinExistence type="predicted"/>
<evidence type="ECO:0000313" key="1">
    <source>
        <dbReference type="EMBL" id="SVE38975.1"/>
    </source>
</evidence>
<gene>
    <name evidence="1" type="ORF">METZ01_LOCUS491829</name>
</gene>
<evidence type="ECO:0008006" key="2">
    <source>
        <dbReference type="Google" id="ProtNLM"/>
    </source>
</evidence>